<protein>
    <submittedName>
        <fullName evidence="2">Uncharacterized protein</fullName>
    </submittedName>
</protein>
<dbReference type="Proteomes" id="UP001054889">
    <property type="component" value="Unassembled WGS sequence"/>
</dbReference>
<evidence type="ECO:0000313" key="2">
    <source>
        <dbReference type="EMBL" id="GJN04347.1"/>
    </source>
</evidence>
<evidence type="ECO:0000313" key="3">
    <source>
        <dbReference type="Proteomes" id="UP001054889"/>
    </source>
</evidence>
<keyword evidence="3" id="KW-1185">Reference proteome</keyword>
<reference evidence="2" key="1">
    <citation type="journal article" date="2018" name="DNA Res.">
        <title>Multiple hybrid de novo genome assembly of finger millet, an orphan allotetraploid crop.</title>
        <authorList>
            <person name="Hatakeyama M."/>
            <person name="Aluri S."/>
            <person name="Balachadran M.T."/>
            <person name="Sivarajan S.R."/>
            <person name="Patrignani A."/>
            <person name="Gruter S."/>
            <person name="Poveda L."/>
            <person name="Shimizu-Inatsugi R."/>
            <person name="Baeten J."/>
            <person name="Francoijs K.J."/>
            <person name="Nataraja K.N."/>
            <person name="Reddy Y.A.N."/>
            <person name="Phadnis S."/>
            <person name="Ravikumar R.L."/>
            <person name="Schlapbach R."/>
            <person name="Sreeman S.M."/>
            <person name="Shimizu K.K."/>
        </authorList>
    </citation>
    <scope>NUCLEOTIDE SEQUENCE</scope>
</reference>
<reference evidence="2" key="2">
    <citation type="submission" date="2021-12" db="EMBL/GenBank/DDBJ databases">
        <title>Resequencing data analysis of finger millet.</title>
        <authorList>
            <person name="Hatakeyama M."/>
            <person name="Aluri S."/>
            <person name="Balachadran M.T."/>
            <person name="Sivarajan S.R."/>
            <person name="Poveda L."/>
            <person name="Shimizu-Inatsugi R."/>
            <person name="Schlapbach R."/>
            <person name="Sreeman S.M."/>
            <person name="Shimizu K.K."/>
        </authorList>
    </citation>
    <scope>NUCLEOTIDE SEQUENCE</scope>
</reference>
<sequence length="145" mass="15402">MAAPHLVPDPPTRRLALPPVHPLAASCFFSSRHAMDTYRRARVQHRKGVRLLGFFTAYDDMAIHGQKTGTSGLRAPPISRPPKCSTPLSSAAGTLTSPAAHASTPSSSASAGAVACSPTPDVCCYYSIICNYNYSIKCSTYTDNS</sequence>
<organism evidence="2 3">
    <name type="scientific">Eleusine coracana subsp. coracana</name>
    <dbReference type="NCBI Taxonomy" id="191504"/>
    <lineage>
        <taxon>Eukaryota</taxon>
        <taxon>Viridiplantae</taxon>
        <taxon>Streptophyta</taxon>
        <taxon>Embryophyta</taxon>
        <taxon>Tracheophyta</taxon>
        <taxon>Spermatophyta</taxon>
        <taxon>Magnoliopsida</taxon>
        <taxon>Liliopsida</taxon>
        <taxon>Poales</taxon>
        <taxon>Poaceae</taxon>
        <taxon>PACMAD clade</taxon>
        <taxon>Chloridoideae</taxon>
        <taxon>Cynodonteae</taxon>
        <taxon>Eleusininae</taxon>
        <taxon>Eleusine</taxon>
    </lineage>
</organism>
<feature type="compositionally biased region" description="Polar residues" evidence="1">
    <location>
        <begin position="86"/>
        <end position="96"/>
    </location>
</feature>
<feature type="compositionally biased region" description="Low complexity" evidence="1">
    <location>
        <begin position="97"/>
        <end position="113"/>
    </location>
</feature>
<name>A0AAV5D238_ELECO</name>
<dbReference type="AlphaFoldDB" id="A0AAV5D238"/>
<comment type="caution">
    <text evidence="2">The sequence shown here is derived from an EMBL/GenBank/DDBJ whole genome shotgun (WGS) entry which is preliminary data.</text>
</comment>
<dbReference type="EMBL" id="BQKI01000011">
    <property type="protein sequence ID" value="GJN04347.1"/>
    <property type="molecule type" value="Genomic_DNA"/>
</dbReference>
<evidence type="ECO:0000256" key="1">
    <source>
        <dbReference type="SAM" id="MobiDB-lite"/>
    </source>
</evidence>
<feature type="region of interest" description="Disordered" evidence="1">
    <location>
        <begin position="68"/>
        <end position="113"/>
    </location>
</feature>
<accession>A0AAV5D238</accession>
<gene>
    <name evidence="2" type="primary">ga21890</name>
    <name evidence="2" type="ORF">PR202_ga21890</name>
</gene>
<proteinExistence type="predicted"/>